<keyword evidence="2" id="KW-1185">Reference proteome</keyword>
<dbReference type="EMBL" id="MZ475896">
    <property type="protein sequence ID" value="QYW04699.1"/>
    <property type="molecule type" value="Genomic_DNA"/>
</dbReference>
<accession>A0AAE7WSN6</accession>
<dbReference type="Proteomes" id="UP000827609">
    <property type="component" value="Segment"/>
</dbReference>
<evidence type="ECO:0000313" key="1">
    <source>
        <dbReference type="EMBL" id="QYW04699.1"/>
    </source>
</evidence>
<reference evidence="1" key="1">
    <citation type="submission" date="2021-06" db="EMBL/GenBank/DDBJ databases">
        <title>Complete genome sequence of Erwinia phage pEa_SNUABM_7.</title>
        <authorList>
            <person name="Kim S.G."/>
            <person name="Park S.C."/>
        </authorList>
    </citation>
    <scope>NUCLEOTIDE SEQUENCE</scope>
</reference>
<sequence length="100" mass="11357">MEAPEGTNLKLWSIAKRMDRVLEHVAREAWFVSGDPKDTCGAVAWAGNFDDESLIAHIEMRAAQIEERRRYTTRIRQGSTAYTVALENHADAIYAKYGRT</sequence>
<proteinExistence type="predicted"/>
<protein>
    <submittedName>
        <fullName evidence="1">Uncharacterized protein</fullName>
    </submittedName>
</protein>
<name>A0AAE7WSN6_9CAUD</name>
<gene>
    <name evidence="1" type="ORF">pEaSNUABM7_00031</name>
</gene>
<organism evidence="1 2">
    <name type="scientific">Erwinia phage pEa_SNUABM_7</name>
    <dbReference type="NCBI Taxonomy" id="2866695"/>
    <lineage>
        <taxon>Viruses</taxon>
        <taxon>Duplodnaviria</taxon>
        <taxon>Heunggongvirae</taxon>
        <taxon>Uroviricota</taxon>
        <taxon>Caudoviricetes</taxon>
        <taxon>Snuvirus</taxon>
        <taxon>Snuvirus SNUABM7</taxon>
    </lineage>
</organism>
<evidence type="ECO:0000313" key="2">
    <source>
        <dbReference type="Proteomes" id="UP000827609"/>
    </source>
</evidence>